<feature type="transmembrane region" description="Helical" evidence="1">
    <location>
        <begin position="25"/>
        <end position="45"/>
    </location>
</feature>
<sequence length="134" mass="15425">MNKKIISKKTENKIRKFYLIFKQSGFYYGILIAVVFLGLLLFPTGEIIQLIFPSGPFIVGPYIMLILMLIAFSLYKYITLYLYVLVLFIINTLISFIGVAMGSRDGIEVLIFFLPIAIFLIINIFIAVLTYKYK</sequence>
<feature type="transmembrane region" description="Helical" evidence="1">
    <location>
        <begin position="57"/>
        <end position="75"/>
    </location>
</feature>
<feature type="transmembrane region" description="Helical" evidence="1">
    <location>
        <begin position="82"/>
        <end position="103"/>
    </location>
</feature>
<keyword evidence="1" id="KW-0472">Membrane</keyword>
<accession>A0A437S8R9</accession>
<evidence type="ECO:0000313" key="2">
    <source>
        <dbReference type="EMBL" id="RVU55496.1"/>
    </source>
</evidence>
<name>A0A437S8R9_9FIRM</name>
<comment type="caution">
    <text evidence="2">The sequence shown here is derived from an EMBL/GenBank/DDBJ whole genome shotgun (WGS) entry which is preliminary data.</text>
</comment>
<organism evidence="2 3">
    <name type="scientific">Anaerosphaera multitolerans</name>
    <dbReference type="NCBI Taxonomy" id="2487351"/>
    <lineage>
        <taxon>Bacteria</taxon>
        <taxon>Bacillati</taxon>
        <taxon>Bacillota</taxon>
        <taxon>Tissierellia</taxon>
        <taxon>Tissierellales</taxon>
        <taxon>Peptoniphilaceae</taxon>
        <taxon>Anaerosphaera</taxon>
    </lineage>
</organism>
<dbReference type="EMBL" id="RLIH01000002">
    <property type="protein sequence ID" value="RVU55496.1"/>
    <property type="molecule type" value="Genomic_DNA"/>
</dbReference>
<dbReference type="RefSeq" id="WP_127723232.1">
    <property type="nucleotide sequence ID" value="NZ_RLIH01000002.1"/>
</dbReference>
<dbReference type="Proteomes" id="UP000288812">
    <property type="component" value="Unassembled WGS sequence"/>
</dbReference>
<keyword evidence="1" id="KW-1133">Transmembrane helix</keyword>
<dbReference type="AlphaFoldDB" id="A0A437S8R9"/>
<evidence type="ECO:0000313" key="3">
    <source>
        <dbReference type="Proteomes" id="UP000288812"/>
    </source>
</evidence>
<reference evidence="2 3" key="1">
    <citation type="submission" date="2018-11" db="EMBL/GenBank/DDBJ databases">
        <title>Genome sequencing and assembly of Anaerosphaera sp. nov., GS7-6-2.</title>
        <authorList>
            <person name="Rettenmaier R."/>
            <person name="Liebl W."/>
            <person name="Zverlov V."/>
        </authorList>
    </citation>
    <scope>NUCLEOTIDE SEQUENCE [LARGE SCALE GENOMIC DNA]</scope>
    <source>
        <strain evidence="2 3">GS7-6-2</strain>
    </source>
</reference>
<keyword evidence="3" id="KW-1185">Reference proteome</keyword>
<feature type="transmembrane region" description="Helical" evidence="1">
    <location>
        <begin position="109"/>
        <end position="131"/>
    </location>
</feature>
<proteinExistence type="predicted"/>
<protein>
    <submittedName>
        <fullName evidence="2">Uncharacterized protein</fullName>
    </submittedName>
</protein>
<keyword evidence="1" id="KW-0812">Transmembrane</keyword>
<evidence type="ECO:0000256" key="1">
    <source>
        <dbReference type="SAM" id="Phobius"/>
    </source>
</evidence>
<gene>
    <name evidence="2" type="ORF">EF514_01850</name>
</gene>
<dbReference type="OrthoDB" id="3035480at2"/>